<reference evidence="2" key="1">
    <citation type="submission" date="2018-06" db="EMBL/GenBank/DDBJ databases">
        <authorList>
            <person name="Zhirakovskaya E."/>
        </authorList>
    </citation>
    <scope>NUCLEOTIDE SEQUENCE</scope>
</reference>
<dbReference type="InterPro" id="IPR016187">
    <property type="entry name" value="CTDL_fold"/>
</dbReference>
<name>A0A3B0RJ77_9ZZZZ</name>
<feature type="domain" description="C-type lectin" evidence="1">
    <location>
        <begin position="65"/>
        <end position="168"/>
    </location>
</feature>
<dbReference type="Gene3D" id="3.10.100.10">
    <property type="entry name" value="Mannose-Binding Protein A, subunit A"/>
    <property type="match status" value="1"/>
</dbReference>
<dbReference type="SUPFAM" id="SSF56436">
    <property type="entry name" value="C-type lectin-like"/>
    <property type="match status" value="1"/>
</dbReference>
<evidence type="ECO:0000259" key="1">
    <source>
        <dbReference type="PROSITE" id="PS50041"/>
    </source>
</evidence>
<evidence type="ECO:0000313" key="2">
    <source>
        <dbReference type="EMBL" id="VAV93170.1"/>
    </source>
</evidence>
<gene>
    <name evidence="2" type="ORF">MNBD_ALPHA02-1257</name>
</gene>
<dbReference type="InterPro" id="IPR001304">
    <property type="entry name" value="C-type_lectin-like"/>
</dbReference>
<dbReference type="AlphaFoldDB" id="A0A3B0RJ77"/>
<organism evidence="2">
    <name type="scientific">hydrothermal vent metagenome</name>
    <dbReference type="NCBI Taxonomy" id="652676"/>
    <lineage>
        <taxon>unclassified sequences</taxon>
        <taxon>metagenomes</taxon>
        <taxon>ecological metagenomes</taxon>
    </lineage>
</organism>
<protein>
    <recommendedName>
        <fullName evidence="1">C-type lectin domain-containing protein</fullName>
    </recommendedName>
</protein>
<proteinExistence type="predicted"/>
<dbReference type="CDD" id="cd00037">
    <property type="entry name" value="CLECT"/>
    <property type="match status" value="1"/>
</dbReference>
<dbReference type="PROSITE" id="PS50041">
    <property type="entry name" value="C_TYPE_LECTIN_2"/>
    <property type="match status" value="1"/>
</dbReference>
<dbReference type="Pfam" id="PF00059">
    <property type="entry name" value="Lectin_C"/>
    <property type="match status" value="1"/>
</dbReference>
<dbReference type="InterPro" id="IPR016186">
    <property type="entry name" value="C-type_lectin-like/link_sf"/>
</dbReference>
<dbReference type="EMBL" id="UOED01000080">
    <property type="protein sequence ID" value="VAV93170.1"/>
    <property type="molecule type" value="Genomic_DNA"/>
</dbReference>
<sequence length="188" mass="21575">MNNSKAILIFSLLFSIFYIPLSSAEVGRRTPNLDGTISAGPYYNPASKSYFELVKMQKKPGMGTTWRTAKALVGKRFFKNTRGRLAIIKDINTHQFLLQNFSAKNYWIGLQYFCNTQTLKWVDGTDATRSKFTVWDTDWSNTNIRCANMDYMPVHYTTATGTKALRWRASGPNKGYRMYLVEYPTGKE</sequence>
<accession>A0A3B0RJ77</accession>